<keyword evidence="1" id="KW-0812">Transmembrane</keyword>
<accession>A0ABW3TM60</accession>
<dbReference type="RefSeq" id="WP_343957580.1">
    <property type="nucleotide sequence ID" value="NZ_BAAAKZ010000002.1"/>
</dbReference>
<protein>
    <submittedName>
        <fullName evidence="3">Ig-like domain-containing protein</fullName>
    </submittedName>
</protein>
<gene>
    <name evidence="3" type="ORF">ACFQ3U_07710</name>
</gene>
<evidence type="ECO:0000313" key="3">
    <source>
        <dbReference type="EMBL" id="MFD1201775.1"/>
    </source>
</evidence>
<comment type="caution">
    <text evidence="3">The sequence shown here is derived from an EMBL/GenBank/DDBJ whole genome shotgun (WGS) entry which is preliminary data.</text>
</comment>
<evidence type="ECO:0000313" key="4">
    <source>
        <dbReference type="Proteomes" id="UP001597181"/>
    </source>
</evidence>
<dbReference type="EMBL" id="JBHTLY010000002">
    <property type="protein sequence ID" value="MFD1201775.1"/>
    <property type="molecule type" value="Genomic_DNA"/>
</dbReference>
<reference evidence="4" key="1">
    <citation type="journal article" date="2019" name="Int. J. Syst. Evol. Microbiol.">
        <title>The Global Catalogue of Microorganisms (GCM) 10K type strain sequencing project: providing services to taxonomists for standard genome sequencing and annotation.</title>
        <authorList>
            <consortium name="The Broad Institute Genomics Platform"/>
            <consortium name="The Broad Institute Genome Sequencing Center for Infectious Disease"/>
            <person name="Wu L."/>
            <person name="Ma J."/>
        </authorList>
    </citation>
    <scope>NUCLEOTIDE SEQUENCE [LARGE SCALE GENOMIC DNA]</scope>
    <source>
        <strain evidence="4">CCUG 50213</strain>
    </source>
</reference>
<organism evidence="3 4">
    <name type="scientific">Leucobacter albus</name>
    <dbReference type="NCBI Taxonomy" id="272210"/>
    <lineage>
        <taxon>Bacteria</taxon>
        <taxon>Bacillati</taxon>
        <taxon>Actinomycetota</taxon>
        <taxon>Actinomycetes</taxon>
        <taxon>Micrococcales</taxon>
        <taxon>Microbacteriaceae</taxon>
        <taxon>Leucobacter</taxon>
    </lineage>
</organism>
<evidence type="ECO:0000259" key="2">
    <source>
        <dbReference type="Pfam" id="PF17936"/>
    </source>
</evidence>
<proteinExistence type="predicted"/>
<feature type="domain" description="Bacterial Ig" evidence="2">
    <location>
        <begin position="200"/>
        <end position="254"/>
    </location>
</feature>
<keyword evidence="4" id="KW-1185">Reference proteome</keyword>
<dbReference type="InterPro" id="IPR041498">
    <property type="entry name" value="Big_6"/>
</dbReference>
<keyword evidence="1" id="KW-0472">Membrane</keyword>
<dbReference type="InterPro" id="IPR013783">
    <property type="entry name" value="Ig-like_fold"/>
</dbReference>
<sequence>MEWNMMLKRILATLGVAAVIAAGLAGGGVSAASASEGDIGAPRATAGDRLEGPWTMYNMATALSSSSKRIAVTADLKPEYLPGEEARSVAVRASFPALGTTGPVVVNGLCVTKDVPSTAMPTWWEVALAECVGSPEQMYEAKPSRHLVPVTEPTQFLQLWHDRVMIYNDSDDYDEWLDVKYLTSIQTAPLVASVSSVDSDARSAVVGGTGEPGATITVESPNGSVETTVDPEGKWSVSVPNLSVGDNALHVTQLVHGVASGEANLNATIVKQLQFTAQIDGIDHGAKTATVSGKGEPGATVTLTTPTGSVEFVVDVDGNWAGTITGLAEGVNVVPATQNVGGVDSAPIELTIIVDELAVPVVEPLAAGGLGLLMIAVGVAARARRQKLAAELS</sequence>
<keyword evidence="1" id="KW-1133">Transmembrane helix</keyword>
<dbReference type="Proteomes" id="UP001597181">
    <property type="component" value="Unassembled WGS sequence"/>
</dbReference>
<evidence type="ECO:0000256" key="1">
    <source>
        <dbReference type="SAM" id="Phobius"/>
    </source>
</evidence>
<name>A0ABW3TM60_9MICO</name>
<feature type="transmembrane region" description="Helical" evidence="1">
    <location>
        <begin position="365"/>
        <end position="383"/>
    </location>
</feature>
<dbReference type="Gene3D" id="2.60.40.10">
    <property type="entry name" value="Immunoglobulins"/>
    <property type="match status" value="2"/>
</dbReference>
<dbReference type="Pfam" id="PF17936">
    <property type="entry name" value="Big_6"/>
    <property type="match status" value="1"/>
</dbReference>